<dbReference type="AlphaFoldDB" id="A0AAV2DBN8"/>
<proteinExistence type="predicted"/>
<evidence type="ECO:0000313" key="3">
    <source>
        <dbReference type="Proteomes" id="UP001497516"/>
    </source>
</evidence>
<dbReference type="EMBL" id="OZ034815">
    <property type="protein sequence ID" value="CAL1371294.1"/>
    <property type="molecule type" value="Genomic_DNA"/>
</dbReference>
<organism evidence="2 3">
    <name type="scientific">Linum trigynum</name>
    <dbReference type="NCBI Taxonomy" id="586398"/>
    <lineage>
        <taxon>Eukaryota</taxon>
        <taxon>Viridiplantae</taxon>
        <taxon>Streptophyta</taxon>
        <taxon>Embryophyta</taxon>
        <taxon>Tracheophyta</taxon>
        <taxon>Spermatophyta</taxon>
        <taxon>Magnoliopsida</taxon>
        <taxon>eudicotyledons</taxon>
        <taxon>Gunneridae</taxon>
        <taxon>Pentapetalae</taxon>
        <taxon>rosids</taxon>
        <taxon>fabids</taxon>
        <taxon>Malpighiales</taxon>
        <taxon>Linaceae</taxon>
        <taxon>Linum</taxon>
    </lineage>
</organism>
<feature type="transmembrane region" description="Helical" evidence="1">
    <location>
        <begin position="90"/>
        <end position="108"/>
    </location>
</feature>
<evidence type="ECO:0000313" key="2">
    <source>
        <dbReference type="EMBL" id="CAL1371294.1"/>
    </source>
</evidence>
<keyword evidence="1" id="KW-0812">Transmembrane</keyword>
<keyword evidence="1" id="KW-0472">Membrane</keyword>
<accession>A0AAV2DBN8</accession>
<keyword evidence="1" id="KW-1133">Transmembrane helix</keyword>
<keyword evidence="3" id="KW-1185">Reference proteome</keyword>
<reference evidence="2 3" key="1">
    <citation type="submission" date="2024-04" db="EMBL/GenBank/DDBJ databases">
        <authorList>
            <person name="Fracassetti M."/>
        </authorList>
    </citation>
    <scope>NUCLEOTIDE SEQUENCE [LARGE SCALE GENOMIC DNA]</scope>
</reference>
<evidence type="ECO:0000256" key="1">
    <source>
        <dbReference type="SAM" id="Phobius"/>
    </source>
</evidence>
<dbReference type="Proteomes" id="UP001497516">
    <property type="component" value="Chromosome 2"/>
</dbReference>
<gene>
    <name evidence="2" type="ORF">LTRI10_LOCUS13368</name>
</gene>
<name>A0AAV2DBN8_9ROSI</name>
<sequence length="116" mass="12759">MQTHQPVTARIGINSFFSLQTTVIPPFFGTIWVGLAHLLSDIAKMILASISFTISARTTASKFGVNLRCSCLNGLTSSSIRILWEHKDGLMPLMSVIFHAMALSYFCSRATSLLFC</sequence>
<protein>
    <submittedName>
        <fullName evidence="2">Uncharacterized protein</fullName>
    </submittedName>
</protein>